<proteinExistence type="inferred from homology"/>
<dbReference type="InterPro" id="IPR006811">
    <property type="entry name" value="RNA_pol_II_suA"/>
</dbReference>
<dbReference type="GO" id="GO:0005847">
    <property type="term" value="C:mRNA cleavage and polyadenylation specificity factor complex"/>
    <property type="evidence" value="ECO:0007669"/>
    <property type="project" value="EnsemblFungi"/>
</dbReference>
<dbReference type="VEuPathDB" id="MicrosporidiaDB:NAPIS_ORF02737"/>
<evidence type="ECO:0000313" key="10">
    <source>
        <dbReference type="EMBL" id="EQB59694.1"/>
    </source>
</evidence>
<evidence type="ECO:0000256" key="9">
    <source>
        <dbReference type="RuleBase" id="RU369031"/>
    </source>
</evidence>
<keyword evidence="5 9" id="KW-0904">Protein phosphatase</keyword>
<dbReference type="GO" id="GO:0032215">
    <property type="term" value="P:positive regulation of telomere maintenance via semi-conservative replication"/>
    <property type="evidence" value="ECO:0007669"/>
    <property type="project" value="EnsemblFungi"/>
</dbReference>
<organism evidence="10 11">
    <name type="scientific">Vairimorpha apis BRL 01</name>
    <dbReference type="NCBI Taxonomy" id="1037528"/>
    <lineage>
        <taxon>Eukaryota</taxon>
        <taxon>Fungi</taxon>
        <taxon>Fungi incertae sedis</taxon>
        <taxon>Microsporidia</taxon>
        <taxon>Nosematidae</taxon>
        <taxon>Vairimorpha</taxon>
    </lineage>
</organism>
<comment type="subcellular location">
    <subcellularLocation>
        <location evidence="1 9">Nucleus</location>
    </subcellularLocation>
</comment>
<comment type="catalytic activity">
    <reaction evidence="8 9">
        <text>O-phospho-L-threonyl-[protein] + H2O = L-threonyl-[protein] + phosphate</text>
        <dbReference type="Rhea" id="RHEA:47004"/>
        <dbReference type="Rhea" id="RHEA-COMP:11060"/>
        <dbReference type="Rhea" id="RHEA-COMP:11605"/>
        <dbReference type="ChEBI" id="CHEBI:15377"/>
        <dbReference type="ChEBI" id="CHEBI:30013"/>
        <dbReference type="ChEBI" id="CHEBI:43474"/>
        <dbReference type="ChEBI" id="CHEBI:61977"/>
        <dbReference type="EC" id="3.1.3.16"/>
    </reaction>
</comment>
<evidence type="ECO:0000313" key="11">
    <source>
        <dbReference type="Proteomes" id="UP000053780"/>
    </source>
</evidence>
<sequence length="189" mass="22086">MKIAVCCAMNNNRSMEAHKILLESNVKVDSYGTSPQIKIPGETIDTPNIYQFGITYFEIYNDLFVKNEKFYERIGILKMLERNMKIKESPESYFSKQKNYDLVITAEEKCFVSIYDYHRSIRGDNKLYLVNFDIKDTINDASSGALEIKDFVKYCIINKDPYEYRIANALEKIHVKYGKNNLFTVMDCN</sequence>
<dbReference type="GO" id="GO:0004725">
    <property type="term" value="F:protein tyrosine phosphatase activity"/>
    <property type="evidence" value="ECO:0007669"/>
    <property type="project" value="EnsemblFungi"/>
</dbReference>
<protein>
    <recommendedName>
        <fullName evidence="9">RNA polymerase II subunit A C-terminal domain phosphatase SSU72</fullName>
        <shortName evidence="9">CTD phosphatase SSU72</shortName>
        <ecNumber evidence="9">3.1.3.16</ecNumber>
    </recommendedName>
</protein>
<dbReference type="PANTHER" id="PTHR20383">
    <property type="entry name" value="RNA POLYMERASE II SUBUNIT A C-TERMINAL DOMAIN PHOSPHATASE"/>
    <property type="match status" value="1"/>
</dbReference>
<evidence type="ECO:0000256" key="7">
    <source>
        <dbReference type="ARBA" id="ARBA00047761"/>
    </source>
</evidence>
<dbReference type="GO" id="GO:1902801">
    <property type="term" value="P:regulation of siRNA-independent facultative heterochromatin formation"/>
    <property type="evidence" value="ECO:0007669"/>
    <property type="project" value="EnsemblFungi"/>
</dbReference>
<evidence type="ECO:0000256" key="4">
    <source>
        <dbReference type="ARBA" id="ARBA00022801"/>
    </source>
</evidence>
<comment type="catalytic activity">
    <reaction evidence="7 9">
        <text>O-phospho-L-seryl-[protein] + H2O = L-seryl-[protein] + phosphate</text>
        <dbReference type="Rhea" id="RHEA:20629"/>
        <dbReference type="Rhea" id="RHEA-COMP:9863"/>
        <dbReference type="Rhea" id="RHEA-COMP:11604"/>
        <dbReference type="ChEBI" id="CHEBI:15377"/>
        <dbReference type="ChEBI" id="CHEBI:29999"/>
        <dbReference type="ChEBI" id="CHEBI:43474"/>
        <dbReference type="ChEBI" id="CHEBI:83421"/>
        <dbReference type="EC" id="3.1.3.16"/>
    </reaction>
</comment>
<keyword evidence="11" id="KW-1185">Reference proteome</keyword>
<dbReference type="GO" id="GO:0009302">
    <property type="term" value="P:sno(s)RNA transcription"/>
    <property type="evidence" value="ECO:0007669"/>
    <property type="project" value="EnsemblFungi"/>
</dbReference>
<dbReference type="GO" id="GO:0001174">
    <property type="term" value="P:transcriptional start site selection at RNA polymerase II promoter"/>
    <property type="evidence" value="ECO:0007669"/>
    <property type="project" value="EnsemblFungi"/>
</dbReference>
<dbReference type="GO" id="GO:0180007">
    <property type="term" value="F:RNA polymerase II CTD heptapeptide repeat S5 phosphatase activity"/>
    <property type="evidence" value="ECO:0007669"/>
    <property type="project" value="EnsemblFungi"/>
</dbReference>
<comment type="function">
    <text evidence="9">Component of the cleavage and polyadenylation factor (CPF) complex, which plays a key role in polyadenylation-dependent pre-mRNA 3'-end formation and cooperates with cleavage factors including the CFIA complex and NAB4/CFIB. SSU72 is required for 3'-end formation of snoRNAs.</text>
</comment>
<dbReference type="EMBL" id="KE647376">
    <property type="protein sequence ID" value="EQB59694.1"/>
    <property type="molecule type" value="Genomic_DNA"/>
</dbReference>
<comment type="similarity">
    <text evidence="2 9">Belongs to the SSU72 phosphatase family.</text>
</comment>
<evidence type="ECO:0000256" key="8">
    <source>
        <dbReference type="ARBA" id="ARBA00048336"/>
    </source>
</evidence>
<dbReference type="GO" id="GO:0031564">
    <property type="term" value="P:transcription antitermination"/>
    <property type="evidence" value="ECO:0007669"/>
    <property type="project" value="EnsemblFungi"/>
</dbReference>
<dbReference type="AlphaFoldDB" id="T0L5B1"/>
<dbReference type="Pfam" id="PF04722">
    <property type="entry name" value="Ssu72"/>
    <property type="match status" value="1"/>
</dbReference>
<comment type="function">
    <text evidence="9">Processively dephosphorylates Ser-5 of the heptad repeats YSPTSPS in the C-terminal domain of the largest RNA polymerase II subunit (RPB1).</text>
</comment>
<dbReference type="EC" id="3.1.3.16" evidence="9"/>
<reference evidence="10 11" key="1">
    <citation type="journal article" date="2013" name="BMC Genomics">
        <title>Genome sequencing and comparative genomics of honey bee microsporidia, Nosema apis reveal novel insights into host-parasite interactions.</title>
        <authorList>
            <person name="Chen Yp."/>
            <person name="Pettis J.S."/>
            <person name="Zhao Y."/>
            <person name="Liu X."/>
            <person name="Tallon L.J."/>
            <person name="Sadzewicz L.D."/>
            <person name="Li R."/>
            <person name="Zheng H."/>
            <person name="Huang S."/>
            <person name="Zhang X."/>
            <person name="Hamilton M.C."/>
            <person name="Pernal S.F."/>
            <person name="Melathopoulos A.P."/>
            <person name="Yan X."/>
            <person name="Evans J.D."/>
        </authorList>
    </citation>
    <scope>NUCLEOTIDE SEQUENCE [LARGE SCALE GENOMIC DNA]</scope>
    <source>
        <strain evidence="10 11">BRL 01</strain>
    </source>
</reference>
<dbReference type="GO" id="GO:0030846">
    <property type="term" value="P:termination of RNA polymerase II transcription, poly(A)-coupled"/>
    <property type="evidence" value="ECO:0007669"/>
    <property type="project" value="EnsemblFungi"/>
</dbReference>
<name>T0L5B1_9MICR</name>
<dbReference type="GO" id="GO:0000785">
    <property type="term" value="C:chromatin"/>
    <property type="evidence" value="ECO:0007669"/>
    <property type="project" value="EnsemblFungi"/>
</dbReference>
<dbReference type="GO" id="GO:0090052">
    <property type="term" value="P:regulation of pericentric heterochromatin formation"/>
    <property type="evidence" value="ECO:0007669"/>
    <property type="project" value="EnsemblFungi"/>
</dbReference>
<dbReference type="GO" id="GO:0006368">
    <property type="term" value="P:transcription elongation by RNA polymerase II"/>
    <property type="evidence" value="ECO:0007669"/>
    <property type="project" value="EnsemblFungi"/>
</dbReference>
<keyword evidence="6 9" id="KW-0539">Nucleus</keyword>
<dbReference type="Gene3D" id="3.40.50.2300">
    <property type="match status" value="2"/>
</dbReference>
<dbReference type="OrthoDB" id="57957at2759"/>
<evidence type="ECO:0000256" key="6">
    <source>
        <dbReference type="ARBA" id="ARBA00023242"/>
    </source>
</evidence>
<evidence type="ECO:0000256" key="5">
    <source>
        <dbReference type="ARBA" id="ARBA00022912"/>
    </source>
</evidence>
<keyword evidence="4 9" id="KW-0378">Hydrolase</keyword>
<dbReference type="HOGENOM" id="CLU_062463_0_1_1"/>
<dbReference type="GO" id="GO:0031124">
    <property type="term" value="P:mRNA 3'-end processing"/>
    <property type="evidence" value="ECO:0007669"/>
    <property type="project" value="EnsemblFungi"/>
</dbReference>
<dbReference type="GO" id="GO:0030643">
    <property type="term" value="P:intracellular phosphate ion homeostasis"/>
    <property type="evidence" value="ECO:0007669"/>
    <property type="project" value="EnsemblFungi"/>
</dbReference>
<dbReference type="GO" id="GO:0030847">
    <property type="term" value="P:termination of RNA polymerase II transcription, exosome-dependent"/>
    <property type="evidence" value="ECO:0007669"/>
    <property type="project" value="EnsemblFungi"/>
</dbReference>
<accession>T0L5B1</accession>
<evidence type="ECO:0000256" key="1">
    <source>
        <dbReference type="ARBA" id="ARBA00004123"/>
    </source>
</evidence>
<keyword evidence="3 9" id="KW-0507">mRNA processing</keyword>
<comment type="subunit">
    <text evidence="9">Component of the cleavage and polyadenylation factor (CPF) complex.</text>
</comment>
<gene>
    <name evidence="10" type="ORF">NAPIS_ORF02737</name>
</gene>
<evidence type="ECO:0000256" key="2">
    <source>
        <dbReference type="ARBA" id="ARBA00008978"/>
    </source>
</evidence>
<evidence type="ECO:0000256" key="3">
    <source>
        <dbReference type="ARBA" id="ARBA00022664"/>
    </source>
</evidence>
<dbReference type="Proteomes" id="UP000053780">
    <property type="component" value="Unassembled WGS sequence"/>
</dbReference>